<dbReference type="GO" id="GO:2000045">
    <property type="term" value="P:regulation of G1/S transition of mitotic cell cycle"/>
    <property type="evidence" value="ECO:0007669"/>
    <property type="project" value="TreeGrafter"/>
</dbReference>
<dbReference type="EMBL" id="JWIN03000031">
    <property type="protein sequence ID" value="KAB1256084.1"/>
    <property type="molecule type" value="Genomic_DNA"/>
</dbReference>
<evidence type="ECO:0000313" key="5">
    <source>
        <dbReference type="EMBL" id="KAB1256084.1"/>
    </source>
</evidence>
<comment type="function">
    <text evidence="3">Subunit of the 11S REG-gamma (also called PA28-gamma) proteasome regulator, a doughnut-shaped homoheptamer which associates with the proteasome. 11S REG-gamma activates the trypsin-like catalytic subunit of the proteasome but inhibits the chymotrypsin-like and postglutamyl-preferring (PGPH) subunits. Facilitates the MDM2-p53/TP53 interaction which promotes ubiquitination- and MDM2-dependent proteasomal degradation of p53/TP53, limiting its accumulation and resulting in inhibited apoptosis after DNA damage. May also be involved in cell cycle regulation. Mediates CCAR2 and CHEK2-dependent SIRT1 inhibition.</text>
</comment>
<evidence type="ECO:0000256" key="2">
    <source>
        <dbReference type="ARBA" id="ARBA00022942"/>
    </source>
</evidence>
<organism evidence="5 6">
    <name type="scientific">Camelus dromedarius</name>
    <name type="common">Dromedary</name>
    <name type="synonym">Arabian camel</name>
    <dbReference type="NCBI Taxonomy" id="9838"/>
    <lineage>
        <taxon>Eukaryota</taxon>
        <taxon>Metazoa</taxon>
        <taxon>Chordata</taxon>
        <taxon>Craniata</taxon>
        <taxon>Vertebrata</taxon>
        <taxon>Euteleostomi</taxon>
        <taxon>Mammalia</taxon>
        <taxon>Eutheria</taxon>
        <taxon>Laurasiatheria</taxon>
        <taxon>Artiodactyla</taxon>
        <taxon>Tylopoda</taxon>
        <taxon>Camelidae</taxon>
        <taxon>Camelus</taxon>
    </lineage>
</organism>
<gene>
    <name evidence="5" type="ORF">Cadr_000029711</name>
</gene>
<evidence type="ECO:0000256" key="3">
    <source>
        <dbReference type="ARBA" id="ARBA00045499"/>
    </source>
</evidence>
<dbReference type="InterPro" id="IPR009077">
    <property type="entry name" value="Proteasome_activ_PA28"/>
</dbReference>
<dbReference type="GO" id="GO:0005654">
    <property type="term" value="C:nucleoplasm"/>
    <property type="evidence" value="ECO:0007669"/>
    <property type="project" value="TreeGrafter"/>
</dbReference>
<reference evidence="5 6" key="1">
    <citation type="journal article" date="2019" name="Mol. Ecol. Resour.">
        <title>Improving Illumina assemblies with Hi-C and long reads: an example with the North African dromedary.</title>
        <authorList>
            <person name="Elbers J.P."/>
            <person name="Rogers M.F."/>
            <person name="Perelman P.L."/>
            <person name="Proskuryakova A.A."/>
            <person name="Serdyukova N.A."/>
            <person name="Johnson W.E."/>
            <person name="Horin P."/>
            <person name="Corander J."/>
            <person name="Murphy D."/>
            <person name="Burger P.A."/>
        </authorList>
    </citation>
    <scope>NUCLEOTIDE SEQUENCE [LARGE SCALE GENOMIC DNA]</scope>
    <source>
        <strain evidence="5">Drom800</strain>
        <tissue evidence="5">Blood</tissue>
    </source>
</reference>
<dbReference type="PANTHER" id="PTHR10660">
    <property type="entry name" value="PROTEASOME REGULATOR PA28"/>
    <property type="match status" value="1"/>
</dbReference>
<dbReference type="InterPro" id="IPR003185">
    <property type="entry name" value="Proteasome_activ_PA28_N"/>
</dbReference>
<keyword evidence="6" id="KW-1185">Reference proteome</keyword>
<accession>A0A5N4CCJ7</accession>
<dbReference type="Gene3D" id="1.20.5.120">
    <property type="entry name" value="Proteasome activator pa28, N-terminal domain"/>
    <property type="match status" value="1"/>
</dbReference>
<dbReference type="PANTHER" id="PTHR10660:SF4">
    <property type="entry name" value="PROTEASOME ACTIVATOR COMPLEX SUBUNIT 3"/>
    <property type="match status" value="1"/>
</dbReference>
<dbReference type="AlphaFoldDB" id="A0A5N4CCJ7"/>
<dbReference type="GO" id="GO:0005737">
    <property type="term" value="C:cytoplasm"/>
    <property type="evidence" value="ECO:0007669"/>
    <property type="project" value="TreeGrafter"/>
</dbReference>
<dbReference type="Proteomes" id="UP000299084">
    <property type="component" value="Unassembled WGS sequence"/>
</dbReference>
<evidence type="ECO:0000313" key="6">
    <source>
        <dbReference type="Proteomes" id="UP000299084"/>
    </source>
</evidence>
<protein>
    <submittedName>
        <fullName evidence="5">Proteasome activator complex subunit 3</fullName>
    </submittedName>
</protein>
<keyword evidence="2 5" id="KW-0647">Proteasome</keyword>
<dbReference type="InterPro" id="IPR036996">
    <property type="entry name" value="PA28_N_sf"/>
</dbReference>
<comment type="caution">
    <text evidence="5">The sequence shown here is derived from an EMBL/GenBank/DDBJ whole genome shotgun (WGS) entry which is preliminary data.</text>
</comment>
<dbReference type="InterPro" id="IPR036252">
    <property type="entry name" value="Proteasome_activ_sf"/>
</dbReference>
<sequence length="142" mass="16037">MASLLKVDQQVKLKVDSFRQWITSEADDLVASFFPKKLLQLDSFLKEPILNIHDLTQTHSDTNLPVPDPILLANSHVGLDGPTYKMRRLEEGEEGFQGTEGFVMPNGMLKSNEQLVDNIEKAKLRSGCWLRCATRSKCGYRS</sequence>
<dbReference type="GO" id="GO:0061133">
    <property type="term" value="F:endopeptidase activator activity"/>
    <property type="evidence" value="ECO:0007669"/>
    <property type="project" value="TreeGrafter"/>
</dbReference>
<dbReference type="SUPFAM" id="SSF47216">
    <property type="entry name" value="Proteasome activator"/>
    <property type="match status" value="1"/>
</dbReference>
<dbReference type="GO" id="GO:0008537">
    <property type="term" value="C:proteasome activator complex"/>
    <property type="evidence" value="ECO:0007669"/>
    <property type="project" value="InterPro"/>
</dbReference>
<dbReference type="GO" id="GO:0061136">
    <property type="term" value="P:regulation of proteasomal protein catabolic process"/>
    <property type="evidence" value="ECO:0007669"/>
    <property type="project" value="TreeGrafter"/>
</dbReference>
<evidence type="ECO:0000259" key="4">
    <source>
        <dbReference type="Pfam" id="PF02251"/>
    </source>
</evidence>
<name>A0A5N4CCJ7_CAMDR</name>
<dbReference type="FunFam" id="1.20.5.120:FF:000001">
    <property type="entry name" value="Proteasome activator complex subunit 3"/>
    <property type="match status" value="1"/>
</dbReference>
<proteinExistence type="inferred from homology"/>
<feature type="domain" description="Proteasome activator PA28 N-terminal" evidence="4">
    <location>
        <begin position="10"/>
        <end position="69"/>
    </location>
</feature>
<dbReference type="Pfam" id="PF02251">
    <property type="entry name" value="PA28_N"/>
    <property type="match status" value="1"/>
</dbReference>
<comment type="similarity">
    <text evidence="1">Belongs to the PA28 family.</text>
</comment>
<evidence type="ECO:0000256" key="1">
    <source>
        <dbReference type="ARBA" id="ARBA00005883"/>
    </source>
</evidence>